<dbReference type="EMBL" id="HBUF01319213">
    <property type="protein sequence ID" value="CAG6694657.1"/>
    <property type="molecule type" value="Transcribed_RNA"/>
</dbReference>
<protein>
    <submittedName>
        <fullName evidence="2">Uncharacterized protein</fullName>
    </submittedName>
</protein>
<feature type="chain" id="PRO_5034485181" evidence="1">
    <location>
        <begin position="21"/>
        <end position="122"/>
    </location>
</feature>
<organism evidence="2">
    <name type="scientific">Cacopsylla melanoneura</name>
    <dbReference type="NCBI Taxonomy" id="428564"/>
    <lineage>
        <taxon>Eukaryota</taxon>
        <taxon>Metazoa</taxon>
        <taxon>Ecdysozoa</taxon>
        <taxon>Arthropoda</taxon>
        <taxon>Hexapoda</taxon>
        <taxon>Insecta</taxon>
        <taxon>Pterygota</taxon>
        <taxon>Neoptera</taxon>
        <taxon>Paraneoptera</taxon>
        <taxon>Hemiptera</taxon>
        <taxon>Sternorrhyncha</taxon>
        <taxon>Psylloidea</taxon>
        <taxon>Psyllidae</taxon>
        <taxon>Psyllinae</taxon>
        <taxon>Cacopsylla</taxon>
    </lineage>
</organism>
<name>A0A8D8TYS6_9HEMI</name>
<proteinExistence type="predicted"/>
<sequence>MEPKGCFKLFFFSIILGSIGSNIRKEIKLMNNSIQCIFQYNSLKVHVPNPNWSKHRPNQHITYRPDHQYRKRRKMGSWGQETVRLTETKLSQIEIFFNSTKGSEIFQIDWDMYLQTLNELKV</sequence>
<accession>A0A8D8TYS6</accession>
<evidence type="ECO:0000313" key="2">
    <source>
        <dbReference type="EMBL" id="CAG6694657.1"/>
    </source>
</evidence>
<feature type="signal peptide" evidence="1">
    <location>
        <begin position="1"/>
        <end position="20"/>
    </location>
</feature>
<reference evidence="2" key="1">
    <citation type="submission" date="2021-05" db="EMBL/GenBank/DDBJ databases">
        <authorList>
            <person name="Alioto T."/>
            <person name="Alioto T."/>
            <person name="Gomez Garrido J."/>
        </authorList>
    </citation>
    <scope>NUCLEOTIDE SEQUENCE</scope>
</reference>
<keyword evidence="1" id="KW-0732">Signal</keyword>
<evidence type="ECO:0000256" key="1">
    <source>
        <dbReference type="SAM" id="SignalP"/>
    </source>
</evidence>
<dbReference type="AlphaFoldDB" id="A0A8D8TYS6"/>